<evidence type="ECO:0000313" key="1">
    <source>
        <dbReference type="EMBL" id="QJG66707.1"/>
    </source>
</evidence>
<dbReference type="EMBL" id="CP051480">
    <property type="protein sequence ID" value="QJG66707.1"/>
    <property type="molecule type" value="Genomic_DNA"/>
</dbReference>
<dbReference type="Gene3D" id="3.30.1370.110">
    <property type="match status" value="1"/>
</dbReference>
<keyword evidence="2" id="KW-1185">Reference proteome</keyword>
<evidence type="ECO:0000313" key="2">
    <source>
        <dbReference type="Proteomes" id="UP000501728"/>
    </source>
</evidence>
<reference evidence="1 2" key="1">
    <citation type="submission" date="2020-04" db="EMBL/GenBank/DDBJ databases">
        <title>Novel Mycoplasma species detected in Phocoena phocoena (harbor porpoise) from the USA.</title>
        <authorList>
            <person name="Volokhov D.V."/>
        </authorList>
    </citation>
    <scope>NUCLEOTIDE SEQUENCE [LARGE SCALE GENOMIC DNA]</scope>
    <source>
        <strain evidence="1 2">C264-NAS</strain>
    </source>
</reference>
<dbReference type="SUPFAM" id="SSF160443">
    <property type="entry name" value="SMR domain-like"/>
    <property type="match status" value="1"/>
</dbReference>
<dbReference type="AlphaFoldDB" id="A0A858U5K6"/>
<sequence>MNFDELQVDLHGCDSLEATAIVLNALKELEEDEYHFSYTFIAGNGSGAIKFLVEDILDKEGYKYTYLNKSKSIIKAFKK</sequence>
<proteinExistence type="predicted"/>
<gene>
    <name evidence="1" type="ORF">HGG64_02105</name>
</gene>
<name>A0A858U5K6_9MOLU</name>
<dbReference type="InterPro" id="IPR036063">
    <property type="entry name" value="Smr_dom_sf"/>
</dbReference>
<dbReference type="Proteomes" id="UP000501728">
    <property type="component" value="Chromosome"/>
</dbReference>
<protein>
    <submittedName>
        <fullName evidence="1">DNA mismatch repair protein MutS</fullName>
    </submittedName>
</protein>
<organism evidence="1 2">
    <name type="scientific">Mycoplasma phocoeninasale</name>
    <dbReference type="NCBI Taxonomy" id="2726117"/>
    <lineage>
        <taxon>Bacteria</taxon>
        <taxon>Bacillati</taxon>
        <taxon>Mycoplasmatota</taxon>
        <taxon>Mollicutes</taxon>
        <taxon>Mycoplasmataceae</taxon>
        <taxon>Mycoplasma</taxon>
    </lineage>
</organism>
<accession>A0A858U5K6</accession>
<dbReference type="KEGG" id="mphn:HGG64_02105"/>